<dbReference type="Gene3D" id="3.20.20.140">
    <property type="entry name" value="Metal-dependent hydrolases"/>
    <property type="match status" value="1"/>
</dbReference>
<dbReference type="KEGG" id="boz:DBV39_03805"/>
<feature type="domain" description="Amidohydrolase-related" evidence="1">
    <location>
        <begin position="22"/>
        <end position="281"/>
    </location>
</feature>
<dbReference type="InterPro" id="IPR006680">
    <property type="entry name" value="Amidohydro-rel"/>
</dbReference>
<name>A0A2R4XGN4_9BURK</name>
<evidence type="ECO:0000313" key="2">
    <source>
        <dbReference type="EMBL" id="AWB32986.1"/>
    </source>
</evidence>
<dbReference type="AlphaFoldDB" id="A0A2R4XGN4"/>
<organism evidence="2 3">
    <name type="scientific">Orrella marina</name>
    <dbReference type="NCBI Taxonomy" id="2163011"/>
    <lineage>
        <taxon>Bacteria</taxon>
        <taxon>Pseudomonadati</taxon>
        <taxon>Pseudomonadota</taxon>
        <taxon>Betaproteobacteria</taxon>
        <taxon>Burkholderiales</taxon>
        <taxon>Alcaligenaceae</taxon>
        <taxon>Orrella</taxon>
    </lineage>
</organism>
<reference evidence="2 3" key="1">
    <citation type="submission" date="2018-04" db="EMBL/GenBank/DDBJ databases">
        <title>Bordetella sp. HZ20 isolated from seawater.</title>
        <authorList>
            <person name="Sun C."/>
        </authorList>
    </citation>
    <scope>NUCLEOTIDE SEQUENCE [LARGE SCALE GENOMIC DNA]</scope>
    <source>
        <strain evidence="2 3">HZ20</strain>
    </source>
</reference>
<dbReference type="EMBL" id="CP028901">
    <property type="protein sequence ID" value="AWB32986.1"/>
    <property type="molecule type" value="Genomic_DNA"/>
</dbReference>
<protein>
    <submittedName>
        <fullName evidence="2">2-pyrone-4,6-dicarboxylate hydrolase</fullName>
    </submittedName>
</protein>
<dbReference type="Proteomes" id="UP000244571">
    <property type="component" value="Chromosome"/>
</dbReference>
<proteinExistence type="predicted"/>
<dbReference type="InterPro" id="IPR032466">
    <property type="entry name" value="Metal_Hydrolase"/>
</dbReference>
<dbReference type="OrthoDB" id="9787654at2"/>
<dbReference type="PANTHER" id="PTHR35563">
    <property type="entry name" value="BARREL METAL-DEPENDENT HYDROLASE, PUTATIVE (AFU_ORTHOLOGUE AFUA_1G16240)-RELATED"/>
    <property type="match status" value="1"/>
</dbReference>
<sequence length="284" mass="31941">MSYLPFDADLRPARERLPEGACDCHFHFFQEFERFPVSSAAAYVPTPATIEDYRRMCKAYGVDRGVLVHPSVYGADHSSYEVFMAANQDWLRGVAVAPANVDAASLERWHALGTRGTRINRAFANGPSDQDIDTIIDKIKPLGWHAQVFAPLLQEPGLIRRIADRGVSVVVDHLGYAPADALISSEPFKDLLALMREGQAWLKLSGPYRSSNQMPKYPDLRPVIDALLHANSDRAVWGTDWPHPHIDAMPNDGDLVDLIFDWLPDPQLRQKILVDNPTRLYWSD</sequence>
<gene>
    <name evidence="2" type="ORF">DBV39_03805</name>
</gene>
<keyword evidence="2" id="KW-0378">Hydrolase</keyword>
<dbReference type="Pfam" id="PF04909">
    <property type="entry name" value="Amidohydro_2"/>
    <property type="match status" value="1"/>
</dbReference>
<accession>A0A2R4XGN4</accession>
<evidence type="ECO:0000313" key="3">
    <source>
        <dbReference type="Proteomes" id="UP000244571"/>
    </source>
</evidence>
<dbReference type="SUPFAM" id="SSF51556">
    <property type="entry name" value="Metallo-dependent hydrolases"/>
    <property type="match status" value="1"/>
</dbReference>
<keyword evidence="3" id="KW-1185">Reference proteome</keyword>
<dbReference type="PANTHER" id="PTHR35563:SF2">
    <property type="entry name" value="BARREL METAL-DEPENDENT HYDROLASE, PUTATIVE (AFU_ORTHOLOGUE AFUA_1G16240)-RELATED"/>
    <property type="match status" value="1"/>
</dbReference>
<dbReference type="RefSeq" id="WP_108620417.1">
    <property type="nucleotide sequence ID" value="NZ_CP028901.1"/>
</dbReference>
<dbReference type="InterPro" id="IPR052358">
    <property type="entry name" value="Aro_Compnd_Degr_Hydrolases"/>
</dbReference>
<evidence type="ECO:0000259" key="1">
    <source>
        <dbReference type="Pfam" id="PF04909"/>
    </source>
</evidence>
<dbReference type="GO" id="GO:0016787">
    <property type="term" value="F:hydrolase activity"/>
    <property type="evidence" value="ECO:0007669"/>
    <property type="project" value="UniProtKB-KW"/>
</dbReference>